<accession>A0ACD1BGD5</accession>
<keyword evidence="2" id="KW-1185">Reference proteome</keyword>
<dbReference type="EMBL" id="CP051755">
    <property type="protein sequence ID" value="QPJ86619.1"/>
    <property type="molecule type" value="Genomic_DNA"/>
</dbReference>
<name>A0ACD1BGD5_9CLOT</name>
<evidence type="ECO:0000313" key="1">
    <source>
        <dbReference type="EMBL" id="QPJ86619.1"/>
    </source>
</evidence>
<evidence type="ECO:0000313" key="2">
    <source>
        <dbReference type="Proteomes" id="UP000594603"/>
    </source>
</evidence>
<sequence>MKKYYKIGEMSKIYDIGKDSLIYYEELGIIKPIRDSNGYRLYDISNAWELNLIKELRELNIPMKRIKEYLVDRNLESTKKILKEEMKIIDNEIEKLTQNKDNIKERLNTIKKIDNNLEFNKIQVVPIKERGLLKLDIDDINEVSCIIKKLQQEYRSLFYILGNNKIGVTYNTEKILESNEISYKDAFYIVKNDEPYDMQLNKNNYITYTYKGSYDKEPIYINNIIDFIKKIIIR</sequence>
<protein>
    <submittedName>
        <fullName evidence="1">MerR family transcriptional regulator</fullName>
    </submittedName>
</protein>
<geneLocation type="plasmid" evidence="1 2">
    <name>p1</name>
</geneLocation>
<gene>
    <name evidence="1" type="ORF">HH195_11670</name>
</gene>
<dbReference type="Proteomes" id="UP000594603">
    <property type="component" value="Plasmid p1"/>
</dbReference>
<proteinExistence type="predicted"/>
<organism evidence="1 2">
    <name type="scientific">Candidatus Sarcina troglodytae</name>
    <dbReference type="NCBI Taxonomy" id="2726954"/>
    <lineage>
        <taxon>Bacteria</taxon>
        <taxon>Bacillati</taxon>
        <taxon>Bacillota</taxon>
        <taxon>Clostridia</taxon>
        <taxon>Eubacteriales</taxon>
        <taxon>Clostridiaceae</taxon>
        <taxon>Sarcina</taxon>
    </lineage>
</organism>
<reference evidence="1" key="1">
    <citation type="submission" date="2020-04" db="EMBL/GenBank/DDBJ databases">
        <title>A novel bacterium ('Candidatus Sarcina troglodytae' sp. nov.) linked to a protracted, uniformly lethal epizootic among sanctuary western chimpanzees (Pan troglodytes verus) in Sierra Leone.</title>
        <authorList>
            <person name="Owens L.A."/>
            <person name="Colitti B."/>
            <person name="Hirji I."/>
            <person name="Pizaro A."/>
            <person name="Jaffe J.E."/>
            <person name="Moittie S."/>
            <person name="Bishop-Lilly K.A."/>
            <person name="Estrella L.A."/>
            <person name="Voegtly L.J."/>
            <person name="Kuhn J.H."/>
            <person name="Suen G."/>
            <person name="Deblois C.L."/>
            <person name="Dunn C."/>
            <person name="Juan-Salles C."/>
            <person name="Goldberg T.L."/>
        </authorList>
    </citation>
    <scope>NUCLEOTIDE SEQUENCE</scope>
    <source>
        <strain evidence="1">JB2</strain>
    </source>
</reference>
<keyword evidence="1" id="KW-0614">Plasmid</keyword>